<keyword evidence="8" id="KW-1185">Reference proteome</keyword>
<feature type="domain" description="Thioredoxin" evidence="6">
    <location>
        <begin position="29"/>
        <end position="171"/>
    </location>
</feature>
<feature type="chain" id="PRO_5011686459" evidence="5">
    <location>
        <begin position="21"/>
        <end position="171"/>
    </location>
</feature>
<comment type="subcellular location">
    <subcellularLocation>
        <location evidence="1">Cell envelope</location>
    </subcellularLocation>
</comment>
<dbReference type="PANTHER" id="PTHR42852:SF6">
    <property type="entry name" value="THIOL:DISULFIDE INTERCHANGE PROTEIN DSBE"/>
    <property type="match status" value="1"/>
</dbReference>
<dbReference type="EMBL" id="FOGU01000016">
    <property type="protein sequence ID" value="SES39854.1"/>
    <property type="molecule type" value="Genomic_DNA"/>
</dbReference>
<keyword evidence="3" id="KW-1015">Disulfide bond</keyword>
<proteinExistence type="predicted"/>
<organism evidence="7 8">
    <name type="scientific">Tranquillimonas rosea</name>
    <dbReference type="NCBI Taxonomy" id="641238"/>
    <lineage>
        <taxon>Bacteria</taxon>
        <taxon>Pseudomonadati</taxon>
        <taxon>Pseudomonadota</taxon>
        <taxon>Alphaproteobacteria</taxon>
        <taxon>Rhodobacterales</taxon>
        <taxon>Roseobacteraceae</taxon>
        <taxon>Tranquillimonas</taxon>
    </lineage>
</organism>
<protein>
    <submittedName>
        <fullName evidence="7">Thiol-disulfide isomerase or thioredoxin</fullName>
    </submittedName>
</protein>
<evidence type="ECO:0000256" key="5">
    <source>
        <dbReference type="SAM" id="SignalP"/>
    </source>
</evidence>
<dbReference type="PANTHER" id="PTHR42852">
    <property type="entry name" value="THIOL:DISULFIDE INTERCHANGE PROTEIN DSBE"/>
    <property type="match status" value="1"/>
</dbReference>
<dbReference type="Gene3D" id="3.40.30.10">
    <property type="entry name" value="Glutaredoxin"/>
    <property type="match status" value="1"/>
</dbReference>
<gene>
    <name evidence="7" type="ORF">SAMN04490244_11636</name>
</gene>
<dbReference type="GO" id="GO:0030313">
    <property type="term" value="C:cell envelope"/>
    <property type="evidence" value="ECO:0007669"/>
    <property type="project" value="UniProtKB-SubCell"/>
</dbReference>
<dbReference type="OrthoDB" id="9799347at2"/>
<dbReference type="InterPro" id="IPR036249">
    <property type="entry name" value="Thioredoxin-like_sf"/>
</dbReference>
<dbReference type="InterPro" id="IPR013740">
    <property type="entry name" value="Redoxin"/>
</dbReference>
<dbReference type="InterPro" id="IPR013766">
    <property type="entry name" value="Thioredoxin_domain"/>
</dbReference>
<sequence>MKHLLLAAAAALFSATAALAGGPQGFTLHETPQEVPNFRFVTDEGNRLYLEDFRGRTVLLNVWATWCPPCVEEMPTLDALEGALGGPEFEVVAVSIDRAGIPVVRRFFDEIAVENLDIYVDSTGLTATALKTFGLPATLLINADGKEVGRLMGPAEWDTPEMIAFIEDHIK</sequence>
<dbReference type="PROSITE" id="PS00194">
    <property type="entry name" value="THIOREDOXIN_1"/>
    <property type="match status" value="1"/>
</dbReference>
<dbReference type="STRING" id="641238.SAMN04490244_11636"/>
<evidence type="ECO:0000256" key="3">
    <source>
        <dbReference type="ARBA" id="ARBA00023157"/>
    </source>
</evidence>
<accession>A0A1H9X175</accession>
<dbReference type="AlphaFoldDB" id="A0A1H9X175"/>
<evidence type="ECO:0000256" key="4">
    <source>
        <dbReference type="ARBA" id="ARBA00023284"/>
    </source>
</evidence>
<keyword evidence="4" id="KW-0676">Redox-active center</keyword>
<dbReference type="GO" id="GO:0016853">
    <property type="term" value="F:isomerase activity"/>
    <property type="evidence" value="ECO:0007669"/>
    <property type="project" value="UniProtKB-KW"/>
</dbReference>
<dbReference type="SUPFAM" id="SSF52833">
    <property type="entry name" value="Thioredoxin-like"/>
    <property type="match status" value="1"/>
</dbReference>
<evidence type="ECO:0000313" key="8">
    <source>
        <dbReference type="Proteomes" id="UP000198885"/>
    </source>
</evidence>
<dbReference type="CDD" id="cd02966">
    <property type="entry name" value="TlpA_like_family"/>
    <property type="match status" value="1"/>
</dbReference>
<dbReference type="PROSITE" id="PS51352">
    <property type="entry name" value="THIOREDOXIN_2"/>
    <property type="match status" value="1"/>
</dbReference>
<dbReference type="Proteomes" id="UP000198885">
    <property type="component" value="Unassembled WGS sequence"/>
</dbReference>
<reference evidence="7 8" key="1">
    <citation type="submission" date="2016-10" db="EMBL/GenBank/DDBJ databases">
        <authorList>
            <person name="de Groot N.N."/>
        </authorList>
    </citation>
    <scope>NUCLEOTIDE SEQUENCE [LARGE SCALE GENOMIC DNA]</scope>
    <source>
        <strain evidence="7 8">DSM 23042</strain>
    </source>
</reference>
<evidence type="ECO:0000256" key="2">
    <source>
        <dbReference type="ARBA" id="ARBA00022748"/>
    </source>
</evidence>
<keyword evidence="2" id="KW-0201">Cytochrome c-type biogenesis</keyword>
<evidence type="ECO:0000313" key="7">
    <source>
        <dbReference type="EMBL" id="SES39854.1"/>
    </source>
</evidence>
<dbReference type="GO" id="GO:0015036">
    <property type="term" value="F:disulfide oxidoreductase activity"/>
    <property type="evidence" value="ECO:0007669"/>
    <property type="project" value="UniProtKB-ARBA"/>
</dbReference>
<keyword evidence="7" id="KW-0413">Isomerase</keyword>
<name>A0A1H9X175_9RHOB</name>
<dbReference type="RefSeq" id="WP_092696166.1">
    <property type="nucleotide sequence ID" value="NZ_FOGU01000016.1"/>
</dbReference>
<keyword evidence="5" id="KW-0732">Signal</keyword>
<evidence type="ECO:0000256" key="1">
    <source>
        <dbReference type="ARBA" id="ARBA00004196"/>
    </source>
</evidence>
<dbReference type="InterPro" id="IPR017937">
    <property type="entry name" value="Thioredoxin_CS"/>
</dbReference>
<evidence type="ECO:0000259" key="6">
    <source>
        <dbReference type="PROSITE" id="PS51352"/>
    </source>
</evidence>
<feature type="signal peptide" evidence="5">
    <location>
        <begin position="1"/>
        <end position="20"/>
    </location>
</feature>
<dbReference type="InterPro" id="IPR050553">
    <property type="entry name" value="Thioredoxin_ResA/DsbE_sf"/>
</dbReference>
<dbReference type="GO" id="GO:0017004">
    <property type="term" value="P:cytochrome complex assembly"/>
    <property type="evidence" value="ECO:0007669"/>
    <property type="project" value="UniProtKB-KW"/>
</dbReference>
<dbReference type="Pfam" id="PF08534">
    <property type="entry name" value="Redoxin"/>
    <property type="match status" value="1"/>
</dbReference>